<dbReference type="AlphaFoldDB" id="A0AAV6TUU8"/>
<gene>
    <name evidence="1" type="ORF">JTE90_029262</name>
</gene>
<dbReference type="EMBL" id="JAFNEN010000950">
    <property type="protein sequence ID" value="KAG8175777.1"/>
    <property type="molecule type" value="Genomic_DNA"/>
</dbReference>
<organism evidence="1 2">
    <name type="scientific">Oedothorax gibbosus</name>
    <dbReference type="NCBI Taxonomy" id="931172"/>
    <lineage>
        <taxon>Eukaryota</taxon>
        <taxon>Metazoa</taxon>
        <taxon>Ecdysozoa</taxon>
        <taxon>Arthropoda</taxon>
        <taxon>Chelicerata</taxon>
        <taxon>Arachnida</taxon>
        <taxon>Araneae</taxon>
        <taxon>Araneomorphae</taxon>
        <taxon>Entelegynae</taxon>
        <taxon>Araneoidea</taxon>
        <taxon>Linyphiidae</taxon>
        <taxon>Erigoninae</taxon>
        <taxon>Oedothorax</taxon>
    </lineage>
</organism>
<proteinExistence type="predicted"/>
<reference evidence="1 2" key="1">
    <citation type="journal article" date="2022" name="Nat. Ecol. Evol.">
        <title>A masculinizing supergene underlies an exaggerated male reproductive morph in a spider.</title>
        <authorList>
            <person name="Hendrickx F."/>
            <person name="De Corte Z."/>
            <person name="Sonet G."/>
            <person name="Van Belleghem S.M."/>
            <person name="Kostlbacher S."/>
            <person name="Vangestel C."/>
        </authorList>
    </citation>
    <scope>NUCLEOTIDE SEQUENCE [LARGE SCALE GENOMIC DNA]</scope>
    <source>
        <strain evidence="1">W744_W776</strain>
    </source>
</reference>
<protein>
    <submittedName>
        <fullName evidence="1">Uncharacterized protein</fullName>
    </submittedName>
</protein>
<evidence type="ECO:0000313" key="1">
    <source>
        <dbReference type="EMBL" id="KAG8175777.1"/>
    </source>
</evidence>
<sequence>MCWLESVTTWYGVEDVLAGATDILVQQPFGMVGSERDFTAGTRCEGRREMVVRLCYTVMVKIEDRTVISTPITH</sequence>
<accession>A0AAV6TUU8</accession>
<keyword evidence="2" id="KW-1185">Reference proteome</keyword>
<comment type="caution">
    <text evidence="1">The sequence shown here is derived from an EMBL/GenBank/DDBJ whole genome shotgun (WGS) entry which is preliminary data.</text>
</comment>
<dbReference type="Proteomes" id="UP000827092">
    <property type="component" value="Unassembled WGS sequence"/>
</dbReference>
<name>A0AAV6TUU8_9ARAC</name>
<evidence type="ECO:0000313" key="2">
    <source>
        <dbReference type="Proteomes" id="UP000827092"/>
    </source>
</evidence>